<proteinExistence type="predicted"/>
<dbReference type="Pfam" id="PF21530">
    <property type="entry name" value="Pif1_2B_dom"/>
    <property type="match status" value="1"/>
</dbReference>
<sequence>MRVHLKSDIKAEEFSKLLLNIGDGKLLEEGGKVHIPRNLCDLVHDLNSLTEVIYPALNEKGIQCTSWLRERAILTPTNGLAMNINNKLLEKLPSKILKYESIDSVVEAEEAIRYSVKFLHTLNPPRMPPRLLYLKIGAPIMLLRNLNQPKLCDSTRFYMKTLYKYVIEATIFTGVGQGESAFIPRIPSYYPFQFKRLQFPVKVCYAIPSTKLKGKV</sequence>
<dbReference type="OrthoDB" id="6427864at2759"/>
<protein>
    <recommendedName>
        <fullName evidence="1">DNA helicase Pif1-like 2B domain-containing protein</fullName>
    </recommendedName>
</protein>
<dbReference type="Proteomes" id="UP000499080">
    <property type="component" value="Unassembled WGS sequence"/>
</dbReference>
<reference evidence="2 3" key="1">
    <citation type="journal article" date="2019" name="Sci. Rep.">
        <title>Orb-weaving spider Araneus ventricosus genome elucidates the spidroin gene catalogue.</title>
        <authorList>
            <person name="Kono N."/>
            <person name="Nakamura H."/>
            <person name="Ohtoshi R."/>
            <person name="Moran D.A.P."/>
            <person name="Shinohara A."/>
            <person name="Yoshida Y."/>
            <person name="Fujiwara M."/>
            <person name="Mori M."/>
            <person name="Tomita M."/>
            <person name="Arakawa K."/>
        </authorList>
    </citation>
    <scope>NUCLEOTIDE SEQUENCE [LARGE SCALE GENOMIC DNA]</scope>
</reference>
<accession>A0A4Y2NX84</accession>
<dbReference type="PANTHER" id="PTHR10492">
    <property type="match status" value="1"/>
</dbReference>
<dbReference type="AlphaFoldDB" id="A0A4Y2NX84"/>
<dbReference type="SUPFAM" id="SSF52540">
    <property type="entry name" value="P-loop containing nucleoside triphosphate hydrolases"/>
    <property type="match status" value="1"/>
</dbReference>
<dbReference type="InterPro" id="IPR027417">
    <property type="entry name" value="P-loop_NTPase"/>
</dbReference>
<dbReference type="PANTHER" id="PTHR10492:SF57">
    <property type="entry name" value="ATP-DEPENDENT DNA HELICASE"/>
    <property type="match status" value="1"/>
</dbReference>
<comment type="caution">
    <text evidence="2">The sequence shown here is derived from an EMBL/GenBank/DDBJ whole genome shotgun (WGS) entry which is preliminary data.</text>
</comment>
<evidence type="ECO:0000259" key="1">
    <source>
        <dbReference type="Pfam" id="PF21530"/>
    </source>
</evidence>
<organism evidence="2 3">
    <name type="scientific">Araneus ventricosus</name>
    <name type="common">Orbweaver spider</name>
    <name type="synonym">Epeira ventricosa</name>
    <dbReference type="NCBI Taxonomy" id="182803"/>
    <lineage>
        <taxon>Eukaryota</taxon>
        <taxon>Metazoa</taxon>
        <taxon>Ecdysozoa</taxon>
        <taxon>Arthropoda</taxon>
        <taxon>Chelicerata</taxon>
        <taxon>Arachnida</taxon>
        <taxon>Araneae</taxon>
        <taxon>Araneomorphae</taxon>
        <taxon>Entelegynae</taxon>
        <taxon>Araneoidea</taxon>
        <taxon>Araneidae</taxon>
        <taxon>Araneus</taxon>
    </lineage>
</organism>
<name>A0A4Y2NX84_ARAVE</name>
<evidence type="ECO:0000313" key="2">
    <source>
        <dbReference type="EMBL" id="GBN43664.1"/>
    </source>
</evidence>
<keyword evidence="3" id="KW-1185">Reference proteome</keyword>
<feature type="domain" description="DNA helicase Pif1-like 2B" evidence="1">
    <location>
        <begin position="117"/>
        <end position="157"/>
    </location>
</feature>
<dbReference type="InterPro" id="IPR049163">
    <property type="entry name" value="Pif1-like_2B_dom"/>
</dbReference>
<dbReference type="EMBL" id="BGPR01009998">
    <property type="protein sequence ID" value="GBN43664.1"/>
    <property type="molecule type" value="Genomic_DNA"/>
</dbReference>
<evidence type="ECO:0000313" key="3">
    <source>
        <dbReference type="Proteomes" id="UP000499080"/>
    </source>
</evidence>
<gene>
    <name evidence="2" type="ORF">AVEN_262641_1</name>
</gene>